<dbReference type="NCBIfam" id="TIGR02595">
    <property type="entry name" value="PEP_CTERM"/>
    <property type="match status" value="1"/>
</dbReference>
<dbReference type="EMBL" id="CP053540">
    <property type="protein sequence ID" value="WOB45634.1"/>
    <property type="molecule type" value="Genomic_DNA"/>
</dbReference>
<evidence type="ECO:0000256" key="1">
    <source>
        <dbReference type="SAM" id="SignalP"/>
    </source>
</evidence>
<dbReference type="NCBIfam" id="NF041929">
    <property type="entry name" value="Xrt_dep_XDP2"/>
    <property type="match status" value="1"/>
</dbReference>
<gene>
    <name evidence="2" type="ORF">HNI00_05055</name>
</gene>
<feature type="chain" id="PRO_5041741674" evidence="1">
    <location>
        <begin position="28"/>
        <end position="266"/>
    </location>
</feature>
<sequence>MNIKRILTWAGLTAGTALALFASPAGAAGISFAPFSFSTSFTGTNPRGNIMLNSVTTTDSLTAALGSTYSSFSLVSGANIIHNDLWRGGDTGAASSDMGREATIGVRQELATNESIVASLGNLNLNSIIDTEDRGSFIIDLFFDQATDRFFFWERGMNSKMLVQALDDLGNVLAEYLLDSSTSNYAGFGIDTHEIGYTQRVGAQGLWLNGASTNRLRVIANGAAFNGPDFKVAAAAVPEPATIAGTVLAASAAIAARRKRKAQAEA</sequence>
<feature type="signal peptide" evidence="1">
    <location>
        <begin position="1"/>
        <end position="27"/>
    </location>
</feature>
<dbReference type="InterPro" id="IPR013424">
    <property type="entry name" value="Ice-binding_C"/>
</dbReference>
<proteinExistence type="predicted"/>
<dbReference type="RefSeq" id="WP_420156309.1">
    <property type="nucleotide sequence ID" value="NZ_CP053540.1"/>
</dbReference>
<keyword evidence="1" id="KW-0732">Signal</keyword>
<name>A0AA96Y9W5_9CYAN</name>
<organism evidence="2">
    <name type="scientific">Thermoleptolyngbya oregonensis NK1-22</name>
    <dbReference type="NCBI Taxonomy" id="2547457"/>
    <lineage>
        <taxon>Bacteria</taxon>
        <taxon>Bacillati</taxon>
        <taxon>Cyanobacteriota</taxon>
        <taxon>Cyanophyceae</taxon>
        <taxon>Oculatellales</taxon>
        <taxon>Oculatellaceae</taxon>
        <taxon>Thermoleptolyngbya</taxon>
    </lineage>
</organism>
<protein>
    <submittedName>
        <fullName evidence="2">PEP-CTERM sorting domain-containing protein</fullName>
    </submittedName>
</protein>
<dbReference type="KEGG" id="tog:HNI00_05055"/>
<evidence type="ECO:0000313" key="2">
    <source>
        <dbReference type="EMBL" id="WOB45634.1"/>
    </source>
</evidence>
<reference evidence="2" key="1">
    <citation type="submission" date="2020-05" db="EMBL/GenBank/DDBJ databases">
        <authorList>
            <person name="Zhu T."/>
            <person name="Keshari N."/>
            <person name="Lu X."/>
        </authorList>
    </citation>
    <scope>NUCLEOTIDE SEQUENCE</scope>
    <source>
        <strain evidence="2">NK1-22</strain>
    </source>
</reference>
<accession>A0AA96Y9W5</accession>
<dbReference type="AlphaFoldDB" id="A0AA96Y9W5"/>